<evidence type="ECO:0000259" key="1">
    <source>
        <dbReference type="Pfam" id="PF01261"/>
    </source>
</evidence>
<dbReference type="InterPro" id="IPR013022">
    <property type="entry name" value="Xyl_isomerase-like_TIM-brl"/>
</dbReference>
<feature type="domain" description="Xylose isomerase-like TIM barrel" evidence="1">
    <location>
        <begin position="44"/>
        <end position="271"/>
    </location>
</feature>
<dbReference type="InterPro" id="IPR050312">
    <property type="entry name" value="IolE/XylAMocC-like"/>
</dbReference>
<dbReference type="SUPFAM" id="SSF51658">
    <property type="entry name" value="Xylose isomerase-like"/>
    <property type="match status" value="1"/>
</dbReference>
<dbReference type="EMBL" id="CP034235">
    <property type="protein sequence ID" value="QGQ98412.1"/>
    <property type="molecule type" value="Genomic_DNA"/>
</dbReference>
<name>A0A6B8RRR5_9BACL</name>
<evidence type="ECO:0000313" key="3">
    <source>
        <dbReference type="Proteomes" id="UP000426246"/>
    </source>
</evidence>
<dbReference type="InterPro" id="IPR036237">
    <property type="entry name" value="Xyl_isomerase-like_sf"/>
</dbReference>
<reference evidence="3" key="1">
    <citation type="submission" date="2018-11" db="EMBL/GenBank/DDBJ databases">
        <title>Complete genome sequence of Paenibacillus sp. ML311-T8.</title>
        <authorList>
            <person name="Nam Y.-D."/>
            <person name="Kang J."/>
            <person name="Chung W.-H."/>
            <person name="Park Y.S."/>
        </authorList>
    </citation>
    <scope>NUCLEOTIDE SEQUENCE [LARGE SCALE GENOMIC DNA]</scope>
    <source>
        <strain evidence="3">ML311-T8</strain>
    </source>
</reference>
<accession>A0A6B8RRR5</accession>
<dbReference type="Proteomes" id="UP000426246">
    <property type="component" value="Chromosome"/>
</dbReference>
<dbReference type="PANTHER" id="PTHR12110">
    <property type="entry name" value="HYDROXYPYRUVATE ISOMERASE"/>
    <property type="match status" value="1"/>
</dbReference>
<evidence type="ECO:0000313" key="2">
    <source>
        <dbReference type="EMBL" id="QGQ98412.1"/>
    </source>
</evidence>
<dbReference type="Pfam" id="PF01261">
    <property type="entry name" value="AP_endonuc_2"/>
    <property type="match status" value="1"/>
</dbReference>
<proteinExistence type="predicted"/>
<protein>
    <submittedName>
        <fullName evidence="2">Sugar phosphate isomerase/epimerase</fullName>
    </submittedName>
</protein>
<gene>
    <name evidence="2" type="ORF">EHS13_27750</name>
</gene>
<dbReference type="AlphaFoldDB" id="A0A6B8RRR5"/>
<dbReference type="KEGG" id="ppsc:EHS13_27750"/>
<keyword evidence="2" id="KW-0413">Isomerase</keyword>
<sequence length="303" mass="35097">MQVFYITSMYSELKSQYMEVFGMRLSFSTLPCEGWSVEQLIACCQTYGFTGIELKLDEQYAVSLATSAEDLRIIAKQFQSVGITITNLGTRVIFNGIREEESEVLQELKMCILMAEMLGAKGVRIFLGTYLRYKNAPEQPKDSNRIIHYLQDACDYAAAHQAEVWIETHNEFSTGQVLRELLDRINRPNCKVVYDIIHPYEFGESPQETIRMLGHACAHVHMKDGVPFEDPLIHEWKYTLTGDGQLPLEDIIAELKKNDYEGYYSLEWEPKWRPELRELSVGMDTVFAEYIQLMERINKTIMR</sequence>
<organism evidence="2 3">
    <name type="scientific">Paenibacillus psychroresistens</name>
    <dbReference type="NCBI Taxonomy" id="1778678"/>
    <lineage>
        <taxon>Bacteria</taxon>
        <taxon>Bacillati</taxon>
        <taxon>Bacillota</taxon>
        <taxon>Bacilli</taxon>
        <taxon>Bacillales</taxon>
        <taxon>Paenibacillaceae</taxon>
        <taxon>Paenibacillus</taxon>
    </lineage>
</organism>
<dbReference type="Gene3D" id="3.20.20.150">
    <property type="entry name" value="Divalent-metal-dependent TIM barrel enzymes"/>
    <property type="match status" value="1"/>
</dbReference>
<dbReference type="GO" id="GO:0016853">
    <property type="term" value="F:isomerase activity"/>
    <property type="evidence" value="ECO:0007669"/>
    <property type="project" value="UniProtKB-KW"/>
</dbReference>
<keyword evidence="3" id="KW-1185">Reference proteome</keyword>